<keyword evidence="9" id="KW-1185">Reference proteome</keyword>
<proteinExistence type="predicted"/>
<evidence type="ECO:0000256" key="6">
    <source>
        <dbReference type="SAM" id="MobiDB-lite"/>
    </source>
</evidence>
<feature type="compositionally biased region" description="Basic and acidic residues" evidence="6">
    <location>
        <begin position="153"/>
        <end position="162"/>
    </location>
</feature>
<dbReference type="SUPFAM" id="SSF57716">
    <property type="entry name" value="Glucocorticoid receptor-like (DNA-binding domain)"/>
    <property type="match status" value="1"/>
</dbReference>
<evidence type="ECO:0000256" key="4">
    <source>
        <dbReference type="ARBA" id="ARBA00022833"/>
    </source>
</evidence>
<protein>
    <recommendedName>
        <fullName evidence="7">PARP-type domain-containing protein</fullName>
    </recommendedName>
</protein>
<feature type="domain" description="PARP-type" evidence="7">
    <location>
        <begin position="4"/>
        <end position="102"/>
    </location>
</feature>
<evidence type="ECO:0000256" key="5">
    <source>
        <dbReference type="ARBA" id="ARBA00023242"/>
    </source>
</evidence>
<dbReference type="OrthoDB" id="429950at2759"/>
<comment type="subcellular location">
    <subcellularLocation>
        <location evidence="1">Nucleus</location>
    </subcellularLocation>
</comment>
<dbReference type="Proteomes" id="UP000177622">
    <property type="component" value="Unassembled WGS sequence"/>
</dbReference>
<dbReference type="PROSITE" id="PS50064">
    <property type="entry name" value="ZF_PARP_2"/>
    <property type="match status" value="1"/>
</dbReference>
<reference evidence="8 9" key="1">
    <citation type="journal article" date="2016" name="Sci. Rep.">
        <title>Penicillium arizonense, a new, genome sequenced fungal species, reveals a high chemical diversity in secreted metabolites.</title>
        <authorList>
            <person name="Grijseels S."/>
            <person name="Nielsen J.C."/>
            <person name="Randelovic M."/>
            <person name="Nielsen J."/>
            <person name="Nielsen K.F."/>
            <person name="Workman M."/>
            <person name="Frisvad J.C."/>
        </authorList>
    </citation>
    <scope>NUCLEOTIDE SEQUENCE [LARGE SCALE GENOMIC DNA]</scope>
    <source>
        <strain evidence="8 9">CBS 141311</strain>
    </source>
</reference>
<dbReference type="InterPro" id="IPR001510">
    <property type="entry name" value="Znf_PARP"/>
</dbReference>
<dbReference type="RefSeq" id="XP_022486203.1">
    <property type="nucleotide sequence ID" value="XM_022634127.1"/>
</dbReference>
<keyword evidence="4" id="KW-0862">Zinc</keyword>
<keyword evidence="2" id="KW-0479">Metal-binding</keyword>
<sequence>MPTYRFELARSGRASCQTKECKDSGDKIPKNEFRVGTWTDTEKIQAWMWRHWGCLTPRMISNMQESLKIDGSDGYNFEQLDGFEDLSEELQDKIRNAVETGHIPDEDWKGYDIQDVELNRPGKSGFRVRGKKAEAKNKAPDSGEESPAKKRGHADSDGEEKPAKKKGGPKAKAATPSATPAAGRKKPGPKPKNTNDDDQSEVEEKPKRGRKPKTTENAEDTDPVAAAEPKKRPPRRKAAPKEFPQPDDEEPKRSRRNRAPENTASKNNGAAEDNDKPKRGRAKKAQRDEAADETEKPKRGRPSKKSQNGNGTADKTEQIDTAEPAAESAADDSN</sequence>
<dbReference type="STRING" id="1835702.A0A1F5LCE0"/>
<organism evidence="8 9">
    <name type="scientific">Penicillium arizonense</name>
    <dbReference type="NCBI Taxonomy" id="1835702"/>
    <lineage>
        <taxon>Eukaryota</taxon>
        <taxon>Fungi</taxon>
        <taxon>Dikarya</taxon>
        <taxon>Ascomycota</taxon>
        <taxon>Pezizomycotina</taxon>
        <taxon>Eurotiomycetes</taxon>
        <taxon>Eurotiomycetidae</taxon>
        <taxon>Eurotiales</taxon>
        <taxon>Aspergillaceae</taxon>
        <taxon>Penicillium</taxon>
    </lineage>
</organism>
<dbReference type="GO" id="GO:0005634">
    <property type="term" value="C:nucleus"/>
    <property type="evidence" value="ECO:0007669"/>
    <property type="project" value="UniProtKB-SubCell"/>
</dbReference>
<keyword evidence="3" id="KW-0863">Zinc-finger</keyword>
<dbReference type="Pfam" id="PF00645">
    <property type="entry name" value="zf-PARP"/>
    <property type="match status" value="1"/>
</dbReference>
<dbReference type="GeneID" id="34578861"/>
<evidence type="ECO:0000256" key="1">
    <source>
        <dbReference type="ARBA" id="ARBA00004123"/>
    </source>
</evidence>
<feature type="compositionally biased region" description="Basic and acidic residues" evidence="6">
    <location>
        <begin position="131"/>
        <end position="141"/>
    </location>
</feature>
<dbReference type="Gene3D" id="3.30.1740.10">
    <property type="entry name" value="Zinc finger, PARP-type"/>
    <property type="match status" value="1"/>
</dbReference>
<feature type="region of interest" description="Disordered" evidence="6">
    <location>
        <begin position="118"/>
        <end position="334"/>
    </location>
</feature>
<evidence type="ECO:0000313" key="8">
    <source>
        <dbReference type="EMBL" id="OGE50757.1"/>
    </source>
</evidence>
<comment type="caution">
    <text evidence="8">The sequence shown here is derived from an EMBL/GenBank/DDBJ whole genome shotgun (WGS) entry which is preliminary data.</text>
</comment>
<gene>
    <name evidence="8" type="ORF">PENARI_c016G08442</name>
</gene>
<dbReference type="AlphaFoldDB" id="A0A1F5LCE0"/>
<accession>A0A1F5LCE0</accession>
<dbReference type="EMBL" id="LXJU01000016">
    <property type="protein sequence ID" value="OGE50757.1"/>
    <property type="molecule type" value="Genomic_DNA"/>
</dbReference>
<keyword evidence="5" id="KW-0539">Nucleus</keyword>
<feature type="compositionally biased region" description="Basic and acidic residues" evidence="6">
    <location>
        <begin position="285"/>
        <end position="297"/>
    </location>
</feature>
<evidence type="ECO:0000256" key="3">
    <source>
        <dbReference type="ARBA" id="ARBA00022771"/>
    </source>
</evidence>
<evidence type="ECO:0000259" key="7">
    <source>
        <dbReference type="PROSITE" id="PS50064"/>
    </source>
</evidence>
<dbReference type="SMART" id="SM01336">
    <property type="entry name" value="zf-PARP"/>
    <property type="match status" value="1"/>
</dbReference>
<dbReference type="GO" id="GO:0003677">
    <property type="term" value="F:DNA binding"/>
    <property type="evidence" value="ECO:0007669"/>
    <property type="project" value="InterPro"/>
</dbReference>
<evidence type="ECO:0000256" key="2">
    <source>
        <dbReference type="ARBA" id="ARBA00022723"/>
    </source>
</evidence>
<dbReference type="GO" id="GO:0008270">
    <property type="term" value="F:zinc ion binding"/>
    <property type="evidence" value="ECO:0007669"/>
    <property type="project" value="UniProtKB-KW"/>
</dbReference>
<feature type="compositionally biased region" description="Low complexity" evidence="6">
    <location>
        <begin position="170"/>
        <end position="182"/>
    </location>
</feature>
<dbReference type="InterPro" id="IPR036957">
    <property type="entry name" value="Znf_PARP_sf"/>
</dbReference>
<name>A0A1F5LCE0_PENAI</name>
<evidence type="ECO:0000313" key="9">
    <source>
        <dbReference type="Proteomes" id="UP000177622"/>
    </source>
</evidence>